<sequence>RANELWKLLTSEDLAFNDAIICRFANDSTKAGDVRSSFALREGAIDSWVDYFIQCIMHDEPARVQRSPQRKRLYLNTTVLKYIFQEGNVPDGQKVTYNARDLLDVLSPILPHKQELKDLQEIVLPVIRKGHFSVYIVNFVLIHILDPNPWDEIGKTGWKDTHFGKINFSDGEMQFCKRLMLRLNDAIQFLRPNVVRRFRSYMCEMLHAIPKQAVCSEDCAFYCMLYMDNYDAATGTVHWPYTVNNVPINVSSQAIRADILHYIVYHDANEQKELPPEVQRLRHTER</sequence>
<dbReference type="Gramene" id="KXG32092">
    <property type="protein sequence ID" value="KXG32092"/>
    <property type="gene ID" value="SORBI_3003G099800"/>
</dbReference>
<feature type="non-terminal residue" evidence="1">
    <location>
        <position position="286"/>
    </location>
</feature>
<evidence type="ECO:0000313" key="2">
    <source>
        <dbReference type="Proteomes" id="UP000000768"/>
    </source>
</evidence>
<proteinExistence type="predicted"/>
<protein>
    <recommendedName>
        <fullName evidence="3">Ubiquitin-like protease family profile domain-containing protein</fullName>
    </recommendedName>
</protein>
<dbReference type="Gene3D" id="3.40.395.10">
    <property type="entry name" value="Adenoviral Proteinase, Chain A"/>
    <property type="match status" value="1"/>
</dbReference>
<dbReference type="EMBL" id="CM000762">
    <property type="protein sequence ID" value="KXG32092.2"/>
    <property type="molecule type" value="Genomic_DNA"/>
</dbReference>
<keyword evidence="2" id="KW-1185">Reference proteome</keyword>
<name>A0A1B6Q2E1_SORBI</name>
<dbReference type="FunCoup" id="A0A1B6Q2E1">
    <property type="interactions" value="238"/>
</dbReference>
<organism evidence="1 2">
    <name type="scientific">Sorghum bicolor</name>
    <name type="common">Sorghum</name>
    <name type="synonym">Sorghum vulgare</name>
    <dbReference type="NCBI Taxonomy" id="4558"/>
    <lineage>
        <taxon>Eukaryota</taxon>
        <taxon>Viridiplantae</taxon>
        <taxon>Streptophyta</taxon>
        <taxon>Embryophyta</taxon>
        <taxon>Tracheophyta</taxon>
        <taxon>Spermatophyta</taxon>
        <taxon>Magnoliopsida</taxon>
        <taxon>Liliopsida</taxon>
        <taxon>Poales</taxon>
        <taxon>Poaceae</taxon>
        <taxon>PACMAD clade</taxon>
        <taxon>Panicoideae</taxon>
        <taxon>Andropogonodae</taxon>
        <taxon>Andropogoneae</taxon>
        <taxon>Sorghinae</taxon>
        <taxon>Sorghum</taxon>
    </lineage>
</organism>
<dbReference type="SUPFAM" id="SSF54001">
    <property type="entry name" value="Cysteine proteinases"/>
    <property type="match status" value="1"/>
</dbReference>
<reference evidence="1 2" key="1">
    <citation type="journal article" date="2009" name="Nature">
        <title>The Sorghum bicolor genome and the diversification of grasses.</title>
        <authorList>
            <person name="Paterson A.H."/>
            <person name="Bowers J.E."/>
            <person name="Bruggmann R."/>
            <person name="Dubchak I."/>
            <person name="Grimwood J."/>
            <person name="Gundlach H."/>
            <person name="Haberer G."/>
            <person name="Hellsten U."/>
            <person name="Mitros T."/>
            <person name="Poliakov A."/>
            <person name="Schmutz J."/>
            <person name="Spannagl M."/>
            <person name="Tang H."/>
            <person name="Wang X."/>
            <person name="Wicker T."/>
            <person name="Bharti A.K."/>
            <person name="Chapman J."/>
            <person name="Feltus F.A."/>
            <person name="Gowik U."/>
            <person name="Grigoriev I.V."/>
            <person name="Lyons E."/>
            <person name="Maher C.A."/>
            <person name="Martis M."/>
            <person name="Narechania A."/>
            <person name="Otillar R.P."/>
            <person name="Penning B.W."/>
            <person name="Salamov A.A."/>
            <person name="Wang Y."/>
            <person name="Zhang L."/>
            <person name="Carpita N.C."/>
            <person name="Freeling M."/>
            <person name="Gingle A.R."/>
            <person name="Hash C.T."/>
            <person name="Keller B."/>
            <person name="Klein P."/>
            <person name="Kresovich S."/>
            <person name="McCann M.C."/>
            <person name="Ming R."/>
            <person name="Peterson D.G."/>
            <person name="Mehboob-ur-Rahman"/>
            <person name="Ware D."/>
            <person name="Westhoff P."/>
            <person name="Mayer K.F."/>
            <person name="Messing J."/>
            <person name="Rokhsar D.S."/>
        </authorList>
    </citation>
    <scope>NUCLEOTIDE SEQUENCE [LARGE SCALE GENOMIC DNA]</scope>
    <source>
        <strain evidence="2">cv. BTx623</strain>
    </source>
</reference>
<evidence type="ECO:0008006" key="3">
    <source>
        <dbReference type="Google" id="ProtNLM"/>
    </source>
</evidence>
<dbReference type="AlphaFoldDB" id="A0A1B6Q2E1"/>
<evidence type="ECO:0000313" key="1">
    <source>
        <dbReference type="EMBL" id="KXG32092.2"/>
    </source>
</evidence>
<dbReference type="Proteomes" id="UP000000768">
    <property type="component" value="Chromosome 3"/>
</dbReference>
<accession>A0A1B6Q2E1</accession>
<dbReference type="InterPro" id="IPR038765">
    <property type="entry name" value="Papain-like_cys_pep_sf"/>
</dbReference>
<gene>
    <name evidence="1" type="ORF">SORBI_3003G099800</name>
</gene>
<dbReference type="InParanoid" id="A0A1B6Q2E1"/>
<reference evidence="2" key="2">
    <citation type="journal article" date="2018" name="Plant J.">
        <title>The Sorghum bicolor reference genome: improved assembly, gene annotations, a transcriptome atlas, and signatures of genome organization.</title>
        <authorList>
            <person name="McCormick R.F."/>
            <person name="Truong S.K."/>
            <person name="Sreedasyam A."/>
            <person name="Jenkins J."/>
            <person name="Shu S."/>
            <person name="Sims D."/>
            <person name="Kennedy M."/>
            <person name="Amirebrahimi M."/>
            <person name="Weers B.D."/>
            <person name="McKinley B."/>
            <person name="Mattison A."/>
            <person name="Morishige D.T."/>
            <person name="Grimwood J."/>
            <person name="Schmutz J."/>
            <person name="Mullet J.E."/>
        </authorList>
    </citation>
    <scope>NUCLEOTIDE SEQUENCE [LARGE SCALE GENOMIC DNA]</scope>
    <source>
        <strain evidence="2">cv. BTx623</strain>
    </source>
</reference>